<comment type="caution">
    <text evidence="1">The sequence shown here is derived from an EMBL/GenBank/DDBJ whole genome shotgun (WGS) entry which is preliminary data.</text>
</comment>
<accession>A0ABU5HGR8</accession>
<dbReference type="RefSeq" id="WP_321550775.1">
    <property type="nucleotide sequence ID" value="NZ_JAXIVS010000017.1"/>
</dbReference>
<evidence type="ECO:0000313" key="1">
    <source>
        <dbReference type="EMBL" id="MDY7232064.1"/>
    </source>
</evidence>
<dbReference type="EMBL" id="JAXIVS010000017">
    <property type="protein sequence ID" value="MDY7232064.1"/>
    <property type="molecule type" value="Genomic_DNA"/>
</dbReference>
<keyword evidence="2" id="KW-1185">Reference proteome</keyword>
<evidence type="ECO:0000313" key="2">
    <source>
        <dbReference type="Proteomes" id="UP001291309"/>
    </source>
</evidence>
<proteinExistence type="predicted"/>
<reference evidence="1 2" key="1">
    <citation type="submission" date="2023-12" db="EMBL/GenBank/DDBJ databases">
        <title>the genome sequence of Hyalangium sp. s54d21.</title>
        <authorList>
            <person name="Zhang X."/>
        </authorList>
    </citation>
    <scope>NUCLEOTIDE SEQUENCE [LARGE SCALE GENOMIC DNA]</scope>
    <source>
        <strain evidence="2">s54d21</strain>
    </source>
</reference>
<protein>
    <submittedName>
        <fullName evidence="1">DUF1800 domain-containing protein</fullName>
    </submittedName>
</protein>
<dbReference type="Proteomes" id="UP001291309">
    <property type="component" value="Unassembled WGS sequence"/>
</dbReference>
<gene>
    <name evidence="1" type="ORF">SYV04_37090</name>
</gene>
<dbReference type="InterPro" id="IPR014917">
    <property type="entry name" value="DUF1800"/>
</dbReference>
<sequence>MPSLALPDSGWSEEKRALHALRRLAYGPSPQDWQEVRRLGVARWMALQLYPEHLPDEAMAARLAPLPTLRLSTEELIARYPPLRQQARELGFPLETREDRRDLTMMLGPDALPRRVAGDLMAQKLIRAVESQHQLQEVLVDFWFNHFNVSAEKGPVRWMVTSYERDAIRPHVFGRFRDLLRATARHPAMLFYLDNWTSVRDGFEPPRRRSGMPPAFRKNARGLNENYARELLELHTLGVDGGYTQQDVREVARIFTGWSLNRPRVAPSFVFRASAHDAGEKTVLGHTFPAGGGEQDGERVLDMLSRHPATARFLATKLARKFVSDEPPAALVDRLAQVFLDTDGDLRALYTALFTSPEFWSDAAWSAKTRTPLELVASSIRALGGTTTGDFPLARAVERMGEPLYRAPAPTGYPEHAAPWVNAGALVVRLNFALALASDRVRGTDVNVMALVPQPPPADTGALVDALALRLLYEPLSPQTRATLLAALEPGEDERMPDGEVRPVDVRRAVGLLLGSPEFQKQ</sequence>
<organism evidence="1 2">
    <name type="scientific">Hyalangium rubrum</name>
    <dbReference type="NCBI Taxonomy" id="3103134"/>
    <lineage>
        <taxon>Bacteria</taxon>
        <taxon>Pseudomonadati</taxon>
        <taxon>Myxococcota</taxon>
        <taxon>Myxococcia</taxon>
        <taxon>Myxococcales</taxon>
        <taxon>Cystobacterineae</taxon>
        <taxon>Archangiaceae</taxon>
        <taxon>Hyalangium</taxon>
    </lineage>
</organism>
<dbReference type="Pfam" id="PF08811">
    <property type="entry name" value="DUF1800"/>
    <property type="match status" value="1"/>
</dbReference>
<name>A0ABU5HGR8_9BACT</name>